<feature type="transmembrane region" description="Helical" evidence="1">
    <location>
        <begin position="184"/>
        <end position="202"/>
    </location>
</feature>
<protein>
    <submittedName>
        <fullName evidence="2">Uncharacterized protein</fullName>
    </submittedName>
</protein>
<accession>A0A9W7B6E6</accession>
<reference evidence="3" key="1">
    <citation type="journal article" date="2023" name="Commun. Biol.">
        <title>Genome analysis of Parmales, the sister group of diatoms, reveals the evolutionary specialization of diatoms from phago-mixotrophs to photoautotrophs.</title>
        <authorList>
            <person name="Ban H."/>
            <person name="Sato S."/>
            <person name="Yoshikawa S."/>
            <person name="Yamada K."/>
            <person name="Nakamura Y."/>
            <person name="Ichinomiya M."/>
            <person name="Sato N."/>
            <person name="Blanc-Mathieu R."/>
            <person name="Endo H."/>
            <person name="Kuwata A."/>
            <person name="Ogata H."/>
        </authorList>
    </citation>
    <scope>NUCLEOTIDE SEQUENCE [LARGE SCALE GENOMIC DNA]</scope>
</reference>
<proteinExistence type="predicted"/>
<dbReference type="EMBL" id="BLQM01000321">
    <property type="protein sequence ID" value="GMH82936.1"/>
    <property type="molecule type" value="Genomic_DNA"/>
</dbReference>
<organism evidence="2 3">
    <name type="scientific">Triparma laevis f. inornata</name>
    <dbReference type="NCBI Taxonomy" id="1714386"/>
    <lineage>
        <taxon>Eukaryota</taxon>
        <taxon>Sar</taxon>
        <taxon>Stramenopiles</taxon>
        <taxon>Ochrophyta</taxon>
        <taxon>Bolidophyceae</taxon>
        <taxon>Parmales</taxon>
        <taxon>Triparmaceae</taxon>
        <taxon>Triparma</taxon>
    </lineage>
</organism>
<feature type="transmembrane region" description="Helical" evidence="1">
    <location>
        <begin position="91"/>
        <end position="114"/>
    </location>
</feature>
<evidence type="ECO:0000313" key="2">
    <source>
        <dbReference type="EMBL" id="GMH82936.1"/>
    </source>
</evidence>
<keyword evidence="1" id="KW-0472">Membrane</keyword>
<sequence>MDVWKAHNLRVMFLSTVAGLLRTIEGISRFTTGIYVSETFLTTFLAAWAGFLFWGQLGPIFLEQVLNIIIKSMKMSGPEGEVMTKKMETMRVLMLWQIPQVMVAYLSLFATAFIENPFIAQWLVGAYYFFSTITSIFFVFFIALPTMGAFLKIIKDANPDGTDAKLNGLENKIGIFYRETRNNGVSNTVTCIIFCIPLTQTLVTYQVAFGWTIGALITGTAIWFIAPRAKNAKRVTPSTTKSTVVEN</sequence>
<dbReference type="AlphaFoldDB" id="A0A9W7B6E6"/>
<feature type="transmembrane region" description="Helical" evidence="1">
    <location>
        <begin position="126"/>
        <end position="151"/>
    </location>
</feature>
<dbReference type="Proteomes" id="UP001162640">
    <property type="component" value="Unassembled WGS sequence"/>
</dbReference>
<feature type="transmembrane region" description="Helical" evidence="1">
    <location>
        <begin position="45"/>
        <end position="70"/>
    </location>
</feature>
<evidence type="ECO:0000256" key="1">
    <source>
        <dbReference type="SAM" id="Phobius"/>
    </source>
</evidence>
<gene>
    <name evidence="2" type="ORF">TL16_g09429</name>
</gene>
<comment type="caution">
    <text evidence="2">The sequence shown here is derived from an EMBL/GenBank/DDBJ whole genome shotgun (WGS) entry which is preliminary data.</text>
</comment>
<keyword evidence="1" id="KW-1133">Transmembrane helix</keyword>
<keyword evidence="1" id="KW-0812">Transmembrane</keyword>
<evidence type="ECO:0000313" key="3">
    <source>
        <dbReference type="Proteomes" id="UP001162640"/>
    </source>
</evidence>
<feature type="transmembrane region" description="Helical" evidence="1">
    <location>
        <begin position="208"/>
        <end position="226"/>
    </location>
</feature>
<name>A0A9W7B6E6_9STRA</name>